<feature type="signal peptide" evidence="2">
    <location>
        <begin position="1"/>
        <end position="21"/>
    </location>
</feature>
<dbReference type="Gene3D" id="1.10.575.10">
    <property type="entry name" value="P1 Nuclease"/>
    <property type="match status" value="1"/>
</dbReference>
<dbReference type="SUPFAM" id="SSF48537">
    <property type="entry name" value="Phospholipase C/P1 nuclease"/>
    <property type="match status" value="1"/>
</dbReference>
<evidence type="ECO:0000256" key="1">
    <source>
        <dbReference type="SAM" id="MobiDB-lite"/>
    </source>
</evidence>
<dbReference type="OrthoDB" id="441446at2759"/>
<sequence length="242" mass="26599">MRVAALFAVAAGVGTVPVALAWGAAGHEMVTTIAQIHLYPSADRVDHLPQYRWTGSLHYVEGKDDYPNETYALLGNGGWVNGPVNLLNGIAKTTHILEEWDGRDEEVGSVTNDHSLGRPAHRPVPPHPAEQLHPPPIPETEFNLRGAIYDPYVRRVMWEGIMGRWKGEVQQWLSCPSAFPAAGNGGVLQTVMDMFRRNRNVAGETDDDLICPHAWAKPINAMNCDAHAPRPPPAYWAPVPLT</sequence>
<dbReference type="InterPro" id="IPR008947">
    <property type="entry name" value="PLipase_C/P1_nuclease_dom_sf"/>
</dbReference>
<dbReference type="Proteomes" id="UP000076532">
    <property type="component" value="Unassembled WGS sequence"/>
</dbReference>
<proteinExistence type="predicted"/>
<reference evidence="3 4" key="1">
    <citation type="journal article" date="2016" name="Mol. Biol. Evol.">
        <title>Comparative Genomics of Early-Diverging Mushroom-Forming Fungi Provides Insights into the Origins of Lignocellulose Decay Capabilities.</title>
        <authorList>
            <person name="Nagy L.G."/>
            <person name="Riley R."/>
            <person name="Tritt A."/>
            <person name="Adam C."/>
            <person name="Daum C."/>
            <person name="Floudas D."/>
            <person name="Sun H."/>
            <person name="Yadav J.S."/>
            <person name="Pangilinan J."/>
            <person name="Larsson K.H."/>
            <person name="Matsuura K."/>
            <person name="Barry K."/>
            <person name="Labutti K."/>
            <person name="Kuo R."/>
            <person name="Ohm R.A."/>
            <person name="Bhattacharya S.S."/>
            <person name="Shirouzu T."/>
            <person name="Yoshinaga Y."/>
            <person name="Martin F.M."/>
            <person name="Grigoriev I.V."/>
            <person name="Hibbett D.S."/>
        </authorList>
    </citation>
    <scope>NUCLEOTIDE SEQUENCE [LARGE SCALE GENOMIC DNA]</scope>
    <source>
        <strain evidence="3 4">CBS 109695</strain>
    </source>
</reference>
<gene>
    <name evidence="3" type="ORF">FIBSPDRAFT_957145</name>
</gene>
<name>A0A166G6Y5_9AGAM</name>
<dbReference type="GO" id="GO:0016788">
    <property type="term" value="F:hydrolase activity, acting on ester bonds"/>
    <property type="evidence" value="ECO:0007669"/>
    <property type="project" value="InterPro"/>
</dbReference>
<protein>
    <recommendedName>
        <fullName evidence="5">DUF1996 domain-containing protein</fullName>
    </recommendedName>
</protein>
<feature type="compositionally biased region" description="Pro residues" evidence="1">
    <location>
        <begin position="122"/>
        <end position="137"/>
    </location>
</feature>
<feature type="region of interest" description="Disordered" evidence="1">
    <location>
        <begin position="113"/>
        <end position="137"/>
    </location>
</feature>
<feature type="chain" id="PRO_5007873732" description="DUF1996 domain-containing protein" evidence="2">
    <location>
        <begin position="22"/>
        <end position="242"/>
    </location>
</feature>
<evidence type="ECO:0000313" key="4">
    <source>
        <dbReference type="Proteomes" id="UP000076532"/>
    </source>
</evidence>
<keyword evidence="2" id="KW-0732">Signal</keyword>
<dbReference type="EMBL" id="KV417582">
    <property type="protein sequence ID" value="KZP17526.1"/>
    <property type="molecule type" value="Genomic_DNA"/>
</dbReference>
<dbReference type="AlphaFoldDB" id="A0A166G6Y5"/>
<keyword evidence="4" id="KW-1185">Reference proteome</keyword>
<evidence type="ECO:0008006" key="5">
    <source>
        <dbReference type="Google" id="ProtNLM"/>
    </source>
</evidence>
<accession>A0A166G6Y5</accession>
<dbReference type="STRING" id="436010.A0A166G6Y5"/>
<organism evidence="3 4">
    <name type="scientific">Athelia psychrophila</name>
    <dbReference type="NCBI Taxonomy" id="1759441"/>
    <lineage>
        <taxon>Eukaryota</taxon>
        <taxon>Fungi</taxon>
        <taxon>Dikarya</taxon>
        <taxon>Basidiomycota</taxon>
        <taxon>Agaricomycotina</taxon>
        <taxon>Agaricomycetes</taxon>
        <taxon>Agaricomycetidae</taxon>
        <taxon>Atheliales</taxon>
        <taxon>Atheliaceae</taxon>
        <taxon>Athelia</taxon>
    </lineage>
</organism>
<evidence type="ECO:0000256" key="2">
    <source>
        <dbReference type="SAM" id="SignalP"/>
    </source>
</evidence>
<evidence type="ECO:0000313" key="3">
    <source>
        <dbReference type="EMBL" id="KZP17526.1"/>
    </source>
</evidence>